<sequence>MGKASDVGLVVTESRTEPEKHDTSSRFKNDIHAKDADSKPINEKEPRADVHLTGEHNVHANEQQHAKQPKFNNKGRVDQDAKQCRIFKTVGLRWIPTGKLFGSSTTKVDSEPLHDSNADITNPHECIQTLDISASTVNLDTDNTLGLTRQRKMASKQFDLGPTLQQMTPRTISSELIQNPPSSTPYVPPTKNDWDILYQPMFDEDFNPPLSVVSLVLVAAAPRPANPIGSPSSTSIDQDAPSTTKGYRQEEGIDFEESFAPVAKTKTIRIFVANVTNKKMAIYQMDVKMAFFKGELHEEVYVSQPKGFVDQDNPTHVYKMKRALYGLKQALHVWCQDTRRKTVGSAQFLGDKLVNWSSNKQKRTTISSTKIMDLNSTKSLCIVITRVLSLSVVTTSSTQDQSILMSAITLSKKVKNDVVELYFVRTEYQLADIFTKALARERFEFLINKLRMKSMSPETLKSLAEELEYW</sequence>
<gene>
    <name evidence="3" type="ORF">Tci_262692</name>
</gene>
<comment type="caution">
    <text evidence="3">The sequence shown here is derived from an EMBL/GenBank/DDBJ whole genome shotgun (WGS) entry which is preliminary data.</text>
</comment>
<evidence type="ECO:0000256" key="1">
    <source>
        <dbReference type="SAM" id="MobiDB-lite"/>
    </source>
</evidence>
<evidence type="ECO:0000259" key="2">
    <source>
        <dbReference type="Pfam" id="PF07727"/>
    </source>
</evidence>
<protein>
    <submittedName>
        <fullName evidence="3">Retrovirus-related Pol polyprotein from transposon TNT 1-94</fullName>
    </submittedName>
</protein>
<name>A0A699H0U5_TANCI</name>
<feature type="region of interest" description="Disordered" evidence="1">
    <location>
        <begin position="226"/>
        <end position="245"/>
    </location>
</feature>
<organism evidence="3">
    <name type="scientific">Tanacetum cinerariifolium</name>
    <name type="common">Dalmatian daisy</name>
    <name type="synonym">Chrysanthemum cinerariifolium</name>
    <dbReference type="NCBI Taxonomy" id="118510"/>
    <lineage>
        <taxon>Eukaryota</taxon>
        <taxon>Viridiplantae</taxon>
        <taxon>Streptophyta</taxon>
        <taxon>Embryophyta</taxon>
        <taxon>Tracheophyta</taxon>
        <taxon>Spermatophyta</taxon>
        <taxon>Magnoliopsida</taxon>
        <taxon>eudicotyledons</taxon>
        <taxon>Gunneridae</taxon>
        <taxon>Pentapetalae</taxon>
        <taxon>asterids</taxon>
        <taxon>campanulids</taxon>
        <taxon>Asterales</taxon>
        <taxon>Asteraceae</taxon>
        <taxon>Asteroideae</taxon>
        <taxon>Anthemideae</taxon>
        <taxon>Anthemidinae</taxon>
        <taxon>Tanacetum</taxon>
    </lineage>
</organism>
<feature type="region of interest" description="Disordered" evidence="1">
    <location>
        <begin position="60"/>
        <end position="79"/>
    </location>
</feature>
<evidence type="ECO:0000313" key="3">
    <source>
        <dbReference type="EMBL" id="GEW90716.1"/>
    </source>
</evidence>
<dbReference type="InterPro" id="IPR013103">
    <property type="entry name" value="RVT_2"/>
</dbReference>
<reference evidence="3" key="1">
    <citation type="journal article" date="2019" name="Sci. Rep.">
        <title>Draft genome of Tanacetum cinerariifolium, the natural source of mosquito coil.</title>
        <authorList>
            <person name="Yamashiro T."/>
            <person name="Shiraishi A."/>
            <person name="Satake H."/>
            <person name="Nakayama K."/>
        </authorList>
    </citation>
    <scope>NUCLEOTIDE SEQUENCE</scope>
</reference>
<feature type="region of interest" description="Disordered" evidence="1">
    <location>
        <begin position="1"/>
        <end position="50"/>
    </location>
</feature>
<feature type="compositionally biased region" description="Polar residues" evidence="1">
    <location>
        <begin position="229"/>
        <end position="245"/>
    </location>
</feature>
<feature type="compositionally biased region" description="Basic and acidic residues" evidence="1">
    <location>
        <begin position="14"/>
        <end position="50"/>
    </location>
</feature>
<dbReference type="Pfam" id="PF07727">
    <property type="entry name" value="RVT_2"/>
    <property type="match status" value="1"/>
</dbReference>
<proteinExistence type="predicted"/>
<feature type="domain" description="Reverse transcriptase Ty1/copia-type" evidence="2">
    <location>
        <begin position="243"/>
        <end position="337"/>
    </location>
</feature>
<dbReference type="EMBL" id="BKCJ010079688">
    <property type="protein sequence ID" value="GEW90716.1"/>
    <property type="molecule type" value="Genomic_DNA"/>
</dbReference>
<dbReference type="AlphaFoldDB" id="A0A699H0U5"/>
<accession>A0A699H0U5</accession>